<gene>
    <name evidence="2" type="ORF">PF008_g3819</name>
</gene>
<evidence type="ECO:0008006" key="4">
    <source>
        <dbReference type="Google" id="ProtNLM"/>
    </source>
</evidence>
<feature type="signal peptide" evidence="1">
    <location>
        <begin position="1"/>
        <end position="16"/>
    </location>
</feature>
<feature type="chain" id="PRO_5026235193" description="RxLR effector protein" evidence="1">
    <location>
        <begin position="17"/>
        <end position="59"/>
    </location>
</feature>
<evidence type="ECO:0000313" key="2">
    <source>
        <dbReference type="EMBL" id="KAE9355969.1"/>
    </source>
</evidence>
<comment type="caution">
    <text evidence="2">The sequence shown here is derived from an EMBL/GenBank/DDBJ whole genome shotgun (WGS) entry which is preliminary data.</text>
</comment>
<protein>
    <recommendedName>
        <fullName evidence="4">RxLR effector protein</fullName>
    </recommendedName>
</protein>
<evidence type="ECO:0000313" key="3">
    <source>
        <dbReference type="Proteomes" id="UP000486351"/>
    </source>
</evidence>
<evidence type="ECO:0000256" key="1">
    <source>
        <dbReference type="SAM" id="SignalP"/>
    </source>
</evidence>
<accession>A0A6G0SE63</accession>
<sequence>MKLCISCPCFAAAVSARVILYTVCHNTGLSSKRGVITMFFAKSTDCCKRGVLSEIICCP</sequence>
<organism evidence="2 3">
    <name type="scientific">Phytophthora fragariae</name>
    <dbReference type="NCBI Taxonomy" id="53985"/>
    <lineage>
        <taxon>Eukaryota</taxon>
        <taxon>Sar</taxon>
        <taxon>Stramenopiles</taxon>
        <taxon>Oomycota</taxon>
        <taxon>Peronosporomycetes</taxon>
        <taxon>Peronosporales</taxon>
        <taxon>Peronosporaceae</taxon>
        <taxon>Phytophthora</taxon>
    </lineage>
</organism>
<reference evidence="2 3" key="1">
    <citation type="submission" date="2018-09" db="EMBL/GenBank/DDBJ databases">
        <title>Genomic investigation of the strawberry pathogen Phytophthora fragariae indicates pathogenicity is determined by transcriptional variation in three key races.</title>
        <authorList>
            <person name="Adams T.M."/>
            <person name="Armitage A.D."/>
            <person name="Sobczyk M.K."/>
            <person name="Bates H.J."/>
            <person name="Dunwell J.M."/>
            <person name="Nellist C.F."/>
            <person name="Harrison R.J."/>
        </authorList>
    </citation>
    <scope>NUCLEOTIDE SEQUENCE [LARGE SCALE GENOMIC DNA]</scope>
    <source>
        <strain evidence="2 3">NOV-77</strain>
    </source>
</reference>
<name>A0A6G0SE63_9STRA</name>
<dbReference type="EMBL" id="QXFY01000122">
    <property type="protein sequence ID" value="KAE9355969.1"/>
    <property type="molecule type" value="Genomic_DNA"/>
</dbReference>
<dbReference type="Proteomes" id="UP000486351">
    <property type="component" value="Unassembled WGS sequence"/>
</dbReference>
<proteinExistence type="predicted"/>
<keyword evidence="1" id="KW-0732">Signal</keyword>
<dbReference type="AlphaFoldDB" id="A0A6G0SE63"/>